<feature type="region of interest" description="Disordered" evidence="1">
    <location>
        <begin position="818"/>
        <end position="849"/>
    </location>
</feature>
<reference evidence="4" key="1">
    <citation type="submission" date="2015-07" db="EMBL/GenBank/DDBJ databases">
        <title>Discovery of a poly(ethylene terephthalate assimilation.</title>
        <authorList>
            <person name="Yoshida S."/>
            <person name="Hiraga K."/>
            <person name="Takehana T."/>
            <person name="Taniguchi I."/>
            <person name="Yamaji H."/>
            <person name="Maeda Y."/>
            <person name="Toyohara K."/>
            <person name="Miyamoto K."/>
            <person name="Kimura Y."/>
            <person name="Oda K."/>
        </authorList>
    </citation>
    <scope>NUCLEOTIDE SEQUENCE [LARGE SCALE GENOMIC DNA]</scope>
    <source>
        <strain evidence="4">NBRC 110686 / TISTR 2288 / 201-F6</strain>
    </source>
</reference>
<sequence length="884" mass="92261">MSLRTRSLAGFTALALCLQPVQPLLAANHPNSRVVGTNVINLTANVDWDYDAAPPMQAGTGGVRLTKDVLRNKILRETARSVFLMTEGRHRVGTIYVYKNGRFGRNVDIQIINKADRSYANAAKWQKAEGSSYNFLAMDGRAENLRNYARVIAHELGHYVYGFADEYREEGKAQDPSAPFSPAGNDYTRATIMHDHESFTRLSVAEDYRTGNATSNNNAQARLYATDRTNLRGGSHWEMLTRNPANDPAEGKDFHEGDRTWFAAFRNLTPPATVAQLTRYFGVLCDADKVSAACGTADASRDQSVPAADRIGAAADYDAALFAASGGVNGADAADGAAGTAFADFKVIFVDSPAPVTVPPDEGDGEAQRVRAGVKTRLGKTPLAVTGSTAVSRHALVIDRTLPAKAFEEAKVAAEAILELAAPGSQWAVITSPPTGSGPLVASAPVDTDRARMVAAVQALTRADGRFDAATAFTQAQAQVEANRQEVDGACISLVTAQGTTVPADLGSRMRDARTAVNAIGMLLPVGSTPSTVSGGITLDTLSAASGGRASNARNAEQAIKEALRADREASGEVFALLATAAHESLPLGVKVETFTVTAHDHVVSAHWYFDPADKAKLSFELVTPAGTFKTLSPDSDLDDGYALIEVDNAAGTHNGTARAVIVANSAVANPVGLDVQAESEIELIVDLEGGTLADNRAPVIRVQLTGNAPIAKAQVLATVYNADTGLPVLSDLVLRDDGQGVDTRADDGRYALSLADRLEPGDYTISVRAVTTASSVFQPNQIFAIGAEVPVRPVGAGLVRVDEFDTTLQAGATGVKAATSTGGTGGSGGTGGTGSGGGTTSAGDSGGGCTTVDGQRDAGLLLLLAGALLGLWLRRGRRDRSAD</sequence>
<evidence type="ECO:0000256" key="2">
    <source>
        <dbReference type="SAM" id="SignalP"/>
    </source>
</evidence>
<keyword evidence="2" id="KW-0732">Signal</keyword>
<comment type="caution">
    <text evidence="3">The sequence shown here is derived from an EMBL/GenBank/DDBJ whole genome shotgun (WGS) entry which is preliminary data.</text>
</comment>
<dbReference type="AlphaFoldDB" id="A0A0K8P0Y3"/>
<evidence type="ECO:0000313" key="4">
    <source>
        <dbReference type="Proteomes" id="UP000037660"/>
    </source>
</evidence>
<dbReference type="Proteomes" id="UP000037660">
    <property type="component" value="Unassembled WGS sequence"/>
</dbReference>
<evidence type="ECO:0000256" key="1">
    <source>
        <dbReference type="SAM" id="MobiDB-lite"/>
    </source>
</evidence>
<feature type="compositionally biased region" description="Gly residues" evidence="1">
    <location>
        <begin position="823"/>
        <end position="849"/>
    </location>
</feature>
<gene>
    <name evidence="3" type="ORF">ISF6_2128</name>
</gene>
<dbReference type="STRING" id="1547922.ISF6_2128"/>
<organism evidence="3 4">
    <name type="scientific">Piscinibacter sakaiensis</name>
    <name type="common">Ideonella sakaiensis</name>
    <dbReference type="NCBI Taxonomy" id="1547922"/>
    <lineage>
        <taxon>Bacteria</taxon>
        <taxon>Pseudomonadati</taxon>
        <taxon>Pseudomonadota</taxon>
        <taxon>Betaproteobacteria</taxon>
        <taxon>Burkholderiales</taxon>
        <taxon>Sphaerotilaceae</taxon>
        <taxon>Piscinibacter</taxon>
    </lineage>
</organism>
<feature type="chain" id="PRO_5005513569" evidence="2">
    <location>
        <begin position="27"/>
        <end position="884"/>
    </location>
</feature>
<name>A0A0K8P0Y3_PISS1</name>
<dbReference type="OrthoDB" id="9813456at2"/>
<feature type="signal peptide" evidence="2">
    <location>
        <begin position="1"/>
        <end position="26"/>
    </location>
</feature>
<dbReference type="EMBL" id="BBYR01000033">
    <property type="protein sequence ID" value="GAP36288.1"/>
    <property type="molecule type" value="Genomic_DNA"/>
</dbReference>
<dbReference type="NCBIfam" id="NF041940">
    <property type="entry name" value="choice_anch_X"/>
    <property type="match status" value="1"/>
</dbReference>
<accession>A0A0K8P0Y3</accession>
<protein>
    <submittedName>
        <fullName evidence="3">Uncharacterized protein</fullName>
    </submittedName>
</protein>
<dbReference type="RefSeq" id="WP_054020280.1">
    <property type="nucleotide sequence ID" value="NZ_BBYR01000033.1"/>
</dbReference>
<evidence type="ECO:0000313" key="3">
    <source>
        <dbReference type="EMBL" id="GAP36288.1"/>
    </source>
</evidence>
<reference evidence="3 4" key="2">
    <citation type="journal article" date="2016" name="Science">
        <title>A bacterium that degrades and assimilates poly(ethylene terephthalate).</title>
        <authorList>
            <person name="Yoshida S."/>
            <person name="Hiraga K."/>
            <person name="Takehana T."/>
            <person name="Taniguchi I."/>
            <person name="Yamaji H."/>
            <person name="Maeda Y."/>
            <person name="Toyohara K."/>
            <person name="Miyamoto K."/>
            <person name="Kimura Y."/>
            <person name="Oda K."/>
        </authorList>
    </citation>
    <scope>NUCLEOTIDE SEQUENCE [LARGE SCALE GENOMIC DNA]</scope>
    <source>
        <strain evidence="4">NBRC 110686 / TISTR 2288 / 201-F6</strain>
    </source>
</reference>
<proteinExistence type="predicted"/>
<keyword evidence="4" id="KW-1185">Reference proteome</keyword>